<proteinExistence type="predicted"/>
<protein>
    <submittedName>
        <fullName evidence="1">Uncharacterized protein</fullName>
    </submittedName>
</protein>
<sequence>MICKRSVWIRRWRFQTEQQIEQTARLHLVRLAVRPILIRIENGRHRAEHLQYKRLPVEQIELLHRILDRGGDQLVRLVQRVHLQHRRHDHEVPVGGENVLKVGRRVNERGRHVAHDARVFRVEQCRPGQHVQEELNVGGVGKVAGHRFEHACYQPYPHELVQHVQPEQLLAQLAALVQIEIHLQRFARKGGQLHELFVQEHDPLDDHVHVLQDGPGQVDLTDLDKLLAQLLALERIERLLRFHLHQPQLGVLGTLEEVQIAHVPVGVQYLVALVVDQHVLGVLFLVDAEEIERLAEQLRELRVFLHRELGRYAALICGNRGKPMENEG</sequence>
<evidence type="ECO:0000313" key="1">
    <source>
        <dbReference type="EnsemblMetazoa" id="ACOM034323-PA.1"/>
    </source>
</evidence>
<dbReference type="AlphaFoldDB" id="A0A8W7PM60"/>
<accession>A0A8W7PM60</accession>
<reference evidence="1" key="1">
    <citation type="submission" date="2022-08" db="UniProtKB">
        <authorList>
            <consortium name="EnsemblMetazoa"/>
        </authorList>
    </citation>
    <scope>IDENTIFICATION</scope>
</reference>
<dbReference type="Proteomes" id="UP000075882">
    <property type="component" value="Unassembled WGS sequence"/>
</dbReference>
<dbReference type="EnsemblMetazoa" id="ACOM034323-RA">
    <property type="protein sequence ID" value="ACOM034323-PA.1"/>
    <property type="gene ID" value="ACOM034323"/>
</dbReference>
<name>A0A8W7PM60_ANOCL</name>
<organism evidence="1">
    <name type="scientific">Anopheles coluzzii</name>
    <name type="common">African malaria mosquito</name>
    <dbReference type="NCBI Taxonomy" id="1518534"/>
    <lineage>
        <taxon>Eukaryota</taxon>
        <taxon>Metazoa</taxon>
        <taxon>Ecdysozoa</taxon>
        <taxon>Arthropoda</taxon>
        <taxon>Hexapoda</taxon>
        <taxon>Insecta</taxon>
        <taxon>Pterygota</taxon>
        <taxon>Neoptera</taxon>
        <taxon>Endopterygota</taxon>
        <taxon>Diptera</taxon>
        <taxon>Nematocera</taxon>
        <taxon>Culicoidea</taxon>
        <taxon>Culicidae</taxon>
        <taxon>Anophelinae</taxon>
        <taxon>Anopheles</taxon>
    </lineage>
</organism>